<protein>
    <recommendedName>
        <fullName evidence="3">GTP-binding protein</fullName>
    </recommendedName>
</protein>
<comment type="caution">
    <text evidence="1">The sequence shown here is derived from an EMBL/GenBank/DDBJ whole genome shotgun (WGS) entry which is preliminary data.</text>
</comment>
<evidence type="ECO:0000313" key="1">
    <source>
        <dbReference type="EMBL" id="ROS00153.1"/>
    </source>
</evidence>
<reference evidence="1 2" key="1">
    <citation type="submission" date="2018-11" db="EMBL/GenBank/DDBJ databases">
        <title>Genomic Encyclopedia of Type Strains, Phase IV (KMG-IV): sequencing the most valuable type-strain genomes for metagenomic binning, comparative biology and taxonomic classification.</title>
        <authorList>
            <person name="Goeker M."/>
        </authorList>
    </citation>
    <scope>NUCLEOTIDE SEQUENCE [LARGE SCALE GENOMIC DNA]</scope>
    <source>
        <strain evidence="1 2">DSM 100316</strain>
    </source>
</reference>
<organism evidence="1 2">
    <name type="scientific">Sinobacterium caligoides</name>
    <dbReference type="NCBI Taxonomy" id="933926"/>
    <lineage>
        <taxon>Bacteria</taxon>
        <taxon>Pseudomonadati</taxon>
        <taxon>Pseudomonadota</taxon>
        <taxon>Gammaproteobacteria</taxon>
        <taxon>Cellvibrionales</taxon>
        <taxon>Spongiibacteraceae</taxon>
        <taxon>Sinobacterium</taxon>
    </lineage>
</organism>
<dbReference type="RefSeq" id="WP_123713135.1">
    <property type="nucleotide sequence ID" value="NZ_RKHR01000005.1"/>
</dbReference>
<name>A0A3N2DK22_9GAMM</name>
<proteinExistence type="predicted"/>
<dbReference type="AlphaFoldDB" id="A0A3N2DK22"/>
<gene>
    <name evidence="1" type="ORF">EDC56_2789</name>
</gene>
<keyword evidence="2" id="KW-1185">Reference proteome</keyword>
<evidence type="ECO:0008006" key="3">
    <source>
        <dbReference type="Google" id="ProtNLM"/>
    </source>
</evidence>
<dbReference type="Pfam" id="PF04325">
    <property type="entry name" value="DUF465"/>
    <property type="match status" value="1"/>
</dbReference>
<dbReference type="OrthoDB" id="1263265at2"/>
<evidence type="ECO:0000313" key="2">
    <source>
        <dbReference type="Proteomes" id="UP000275394"/>
    </source>
</evidence>
<sequence length="86" mass="10482">MSVEKHDLLHELPQHKESIRFLKMNDNRFCKLFDEYHDADHEVHRIEQGVETPSDQYTEQRKKIRLSLKDQLYQIIQQYEQQAELA</sequence>
<accession>A0A3N2DK22</accession>
<dbReference type="Proteomes" id="UP000275394">
    <property type="component" value="Unassembled WGS sequence"/>
</dbReference>
<dbReference type="Gene3D" id="6.10.280.50">
    <property type="match status" value="1"/>
</dbReference>
<dbReference type="InterPro" id="IPR038444">
    <property type="entry name" value="DUF465_sf"/>
</dbReference>
<dbReference type="EMBL" id="RKHR01000005">
    <property type="protein sequence ID" value="ROS00153.1"/>
    <property type="molecule type" value="Genomic_DNA"/>
</dbReference>
<dbReference type="InterPro" id="IPR007420">
    <property type="entry name" value="DUF465"/>
</dbReference>